<gene>
    <name evidence="1" type="ORF">DQQ01_02060</name>
</gene>
<dbReference type="OrthoDB" id="1973582at2"/>
<dbReference type="KEGG" id="blau:DQQ01_02060"/>
<proteinExistence type="predicted"/>
<protein>
    <recommendedName>
        <fullName evidence="3">Pilus assembly protein</fullName>
    </recommendedName>
</protein>
<dbReference type="Proteomes" id="UP000250003">
    <property type="component" value="Chromosome"/>
</dbReference>
<keyword evidence="2" id="KW-1185">Reference proteome</keyword>
<dbReference type="EMBL" id="CP030280">
    <property type="protein sequence ID" value="AWY99362.1"/>
    <property type="molecule type" value="Genomic_DNA"/>
</dbReference>
<reference evidence="2" key="1">
    <citation type="submission" date="2018-06" db="EMBL/GenBank/DDBJ databases">
        <title>Description of Blautia argi sp. nov., a new anaerobic isolated from dog feces.</title>
        <authorList>
            <person name="Chang Y.-H."/>
            <person name="Paek J."/>
            <person name="Shin Y."/>
        </authorList>
    </citation>
    <scope>NUCLEOTIDE SEQUENCE [LARGE SCALE GENOMIC DNA]</scope>
    <source>
        <strain evidence="2">KCTC 15426</strain>
    </source>
</reference>
<evidence type="ECO:0000313" key="1">
    <source>
        <dbReference type="EMBL" id="AWY99362.1"/>
    </source>
</evidence>
<organism evidence="1 2">
    <name type="scientific">Blautia argi</name>
    <dbReference type="NCBI Taxonomy" id="1912897"/>
    <lineage>
        <taxon>Bacteria</taxon>
        <taxon>Bacillati</taxon>
        <taxon>Bacillota</taxon>
        <taxon>Clostridia</taxon>
        <taxon>Lachnospirales</taxon>
        <taxon>Lachnospiraceae</taxon>
        <taxon>Blautia</taxon>
    </lineage>
</organism>
<sequence>MALISGVWLLVVFASLLLILGSMQKVTDTAAAAEAAVYGSGKAVNRVSDGVDAARKRAGMTGKSYSIAGSKREITVTFDHKLQIPFQNLEWRRSEILRSKVIRPVLFIEKVQKARKIRDMLVP</sequence>
<dbReference type="AlphaFoldDB" id="A0A2Z4UE75"/>
<evidence type="ECO:0000313" key="2">
    <source>
        <dbReference type="Proteomes" id="UP000250003"/>
    </source>
</evidence>
<accession>A0A2Z4UE75</accession>
<name>A0A2Z4UE75_9FIRM</name>
<evidence type="ECO:0008006" key="3">
    <source>
        <dbReference type="Google" id="ProtNLM"/>
    </source>
</evidence>